<gene>
    <name evidence="1" type="ORF">KQI88_15645</name>
</gene>
<organism evidence="1 2">
    <name type="scientific">Alkaliphilus flagellatus</name>
    <dbReference type="NCBI Taxonomy" id="2841507"/>
    <lineage>
        <taxon>Bacteria</taxon>
        <taxon>Bacillati</taxon>
        <taxon>Bacillota</taxon>
        <taxon>Clostridia</taxon>
        <taxon>Peptostreptococcales</taxon>
        <taxon>Natronincolaceae</taxon>
        <taxon>Alkaliphilus</taxon>
    </lineage>
</organism>
<name>A0ABS6G8Z3_9FIRM</name>
<evidence type="ECO:0000313" key="1">
    <source>
        <dbReference type="EMBL" id="MBU5677851.1"/>
    </source>
</evidence>
<keyword evidence="2" id="KW-1185">Reference proteome</keyword>
<comment type="caution">
    <text evidence="1">The sequence shown here is derived from an EMBL/GenBank/DDBJ whole genome shotgun (WGS) entry which is preliminary data.</text>
</comment>
<proteinExistence type="predicted"/>
<sequence>MFSTTYPVFGKGRILKLEMLENLRDYPKDILDIHLQEYADGILTGCKLQISDNYIIITPGIIYFKGIPYILRDPYKLPYFHTNVTTLLKISFSEKSANNDFISYTANAFIDDNIAISENEIELCRFKLKVGAKLRTDYTSFEDLETEYNTVNTIHAPYAAYKKSTISPDILNYFAQEAFKHNPTEPLDISFCMICMENQQAIGRELITSYIALRLNIQKQDYTNQTIYKYLNQILNNISTSKKTEKNMGFSSKRILID</sequence>
<evidence type="ECO:0000313" key="2">
    <source>
        <dbReference type="Proteomes" id="UP000779508"/>
    </source>
</evidence>
<evidence type="ECO:0008006" key="3">
    <source>
        <dbReference type="Google" id="ProtNLM"/>
    </source>
</evidence>
<dbReference type="EMBL" id="JAHLQK010000006">
    <property type="protein sequence ID" value="MBU5677851.1"/>
    <property type="molecule type" value="Genomic_DNA"/>
</dbReference>
<protein>
    <recommendedName>
        <fullName evidence="3">DNA and RNA helicase</fullName>
    </recommendedName>
</protein>
<dbReference type="RefSeq" id="WP_216418915.1">
    <property type="nucleotide sequence ID" value="NZ_JAHLQK010000006.1"/>
</dbReference>
<accession>A0ABS6G8Z3</accession>
<dbReference type="Proteomes" id="UP000779508">
    <property type="component" value="Unassembled WGS sequence"/>
</dbReference>
<reference evidence="1 2" key="1">
    <citation type="submission" date="2021-06" db="EMBL/GenBank/DDBJ databases">
        <authorList>
            <person name="Sun Q."/>
            <person name="Li D."/>
        </authorList>
    </citation>
    <scope>NUCLEOTIDE SEQUENCE [LARGE SCALE GENOMIC DNA]</scope>
    <source>
        <strain evidence="1 2">MSJ-5</strain>
    </source>
</reference>